<dbReference type="HOGENOM" id="CLU_645252_0_0_7"/>
<evidence type="ECO:0000313" key="7">
    <source>
        <dbReference type="EMBL" id="ABL00342.1"/>
    </source>
</evidence>
<evidence type="ECO:0000256" key="2">
    <source>
        <dbReference type="ARBA" id="ARBA00022741"/>
    </source>
</evidence>
<protein>
    <submittedName>
        <fullName evidence="7">Mur ligase, middle domain protein</fullName>
    </submittedName>
</protein>
<evidence type="ECO:0000256" key="4">
    <source>
        <dbReference type="SAM" id="Phobius"/>
    </source>
</evidence>
<keyword evidence="4" id="KW-1133">Transmembrane helix</keyword>
<dbReference type="KEGG" id="ppd:Ppro_2742"/>
<dbReference type="Pfam" id="PF08245">
    <property type="entry name" value="Mur_ligase_M"/>
    <property type="match status" value="1"/>
</dbReference>
<evidence type="ECO:0000313" key="8">
    <source>
        <dbReference type="Proteomes" id="UP000006732"/>
    </source>
</evidence>
<dbReference type="PANTHER" id="PTHR43024:SF1">
    <property type="entry name" value="UDP-N-ACETYLMURAMOYL-TRIPEPTIDE--D-ALANYL-D-ALANINE LIGASE"/>
    <property type="match status" value="1"/>
</dbReference>
<dbReference type="GO" id="GO:0016881">
    <property type="term" value="F:acid-amino acid ligase activity"/>
    <property type="evidence" value="ECO:0007669"/>
    <property type="project" value="InterPro"/>
</dbReference>
<dbReference type="InterPro" id="IPR051046">
    <property type="entry name" value="MurCDEF_CellWall_CoF430Synth"/>
</dbReference>
<dbReference type="PANTHER" id="PTHR43024">
    <property type="entry name" value="UDP-N-ACETYLMURAMOYL-TRIPEPTIDE--D-ALANYL-D-ALANINE LIGASE"/>
    <property type="match status" value="1"/>
</dbReference>
<feature type="domain" description="Mur ligase central" evidence="6">
    <location>
        <begin position="35"/>
        <end position="219"/>
    </location>
</feature>
<dbReference type="GO" id="GO:0005524">
    <property type="term" value="F:ATP binding"/>
    <property type="evidence" value="ECO:0007669"/>
    <property type="project" value="UniProtKB-KW"/>
</dbReference>
<organism evidence="7 8">
    <name type="scientific">Pelobacter propionicus (strain DSM 2379 / NBRC 103807 / OttBd1)</name>
    <dbReference type="NCBI Taxonomy" id="338966"/>
    <lineage>
        <taxon>Bacteria</taxon>
        <taxon>Pseudomonadati</taxon>
        <taxon>Thermodesulfobacteriota</taxon>
        <taxon>Desulfuromonadia</taxon>
        <taxon>Desulfuromonadales</taxon>
        <taxon>Desulfuromonadaceae</taxon>
        <taxon>Pelobacter</taxon>
    </lineage>
</organism>
<dbReference type="Pfam" id="PF02875">
    <property type="entry name" value="Mur_ligase_C"/>
    <property type="match status" value="1"/>
</dbReference>
<keyword evidence="2" id="KW-0547">Nucleotide-binding</keyword>
<dbReference type="InterPro" id="IPR036565">
    <property type="entry name" value="Mur-like_cat_sf"/>
</dbReference>
<evidence type="ECO:0000259" key="5">
    <source>
        <dbReference type="Pfam" id="PF02875"/>
    </source>
</evidence>
<dbReference type="InterPro" id="IPR036615">
    <property type="entry name" value="Mur_ligase_C_dom_sf"/>
</dbReference>
<dbReference type="RefSeq" id="WP_011736592.1">
    <property type="nucleotide sequence ID" value="NC_008609.1"/>
</dbReference>
<evidence type="ECO:0000256" key="3">
    <source>
        <dbReference type="ARBA" id="ARBA00022840"/>
    </source>
</evidence>
<sequence>MTTPRKKIHWLKTRWQFLRYLICRRFYDKTTAIAVTGSCGKTSTTHFLGKILSDRDSCRIGILFNCRKAIIKNLRRVNSSHRFVLQEVGVEGTGCMNERLPLLRPRIGIVTSVGQDHYCNFRTLEATAFEKGKLIEFLPESGVAVLNADDPHVLAMARRSKARVLTYGLWEEADVRGSDIRCAWPERLSLAVTYQGESVRIETGLFGSLLASSILAAVCGALAAGIDLKQCAASLHAVESFPRRMTIHATSQRAWYICDTAKAPYWTVAKVLEPMTDAAAPRKTVVFGSFSDTSGSSSSKYRSMAREALNVADRVFFVGNKAQHIRRLLTPETDGRLFMVESLQAAARLLAEDVVADELILIKSSNMEHAERLYFSQDRLLNCWKPTCRQSISCEHCPESGLRASS</sequence>
<dbReference type="Gene3D" id="3.90.190.20">
    <property type="entry name" value="Mur ligase, C-terminal domain"/>
    <property type="match status" value="1"/>
</dbReference>
<dbReference type="STRING" id="338966.Ppro_2742"/>
<dbReference type="Gene3D" id="3.40.1190.10">
    <property type="entry name" value="Mur-like, catalytic domain"/>
    <property type="match status" value="1"/>
</dbReference>
<accession>A1ASM1</accession>
<name>A1ASM1_PELPD</name>
<proteinExistence type="predicted"/>
<keyword evidence="1 7" id="KW-0436">Ligase</keyword>
<dbReference type="SUPFAM" id="SSF53244">
    <property type="entry name" value="MurD-like peptide ligases, peptide-binding domain"/>
    <property type="match status" value="1"/>
</dbReference>
<keyword evidence="8" id="KW-1185">Reference proteome</keyword>
<evidence type="ECO:0000256" key="1">
    <source>
        <dbReference type="ARBA" id="ARBA00022598"/>
    </source>
</evidence>
<feature type="transmembrane region" description="Helical" evidence="4">
    <location>
        <begin position="205"/>
        <end position="226"/>
    </location>
</feature>
<keyword evidence="3" id="KW-0067">ATP-binding</keyword>
<dbReference type="InterPro" id="IPR013221">
    <property type="entry name" value="Mur_ligase_cen"/>
</dbReference>
<feature type="domain" description="Mur ligase C-terminal" evidence="5">
    <location>
        <begin position="243"/>
        <end position="365"/>
    </location>
</feature>
<dbReference type="EMBL" id="CP000482">
    <property type="protein sequence ID" value="ABL00342.1"/>
    <property type="molecule type" value="Genomic_DNA"/>
</dbReference>
<keyword evidence="4" id="KW-0472">Membrane</keyword>
<dbReference type="eggNOG" id="COG0770">
    <property type="taxonomic scope" value="Bacteria"/>
</dbReference>
<dbReference type="AlphaFoldDB" id="A1ASM1"/>
<dbReference type="SUPFAM" id="SSF53623">
    <property type="entry name" value="MurD-like peptide ligases, catalytic domain"/>
    <property type="match status" value="1"/>
</dbReference>
<gene>
    <name evidence="7" type="ordered locus">Ppro_2742</name>
</gene>
<dbReference type="InterPro" id="IPR004101">
    <property type="entry name" value="Mur_ligase_C"/>
</dbReference>
<dbReference type="Proteomes" id="UP000006732">
    <property type="component" value="Chromosome"/>
</dbReference>
<keyword evidence="4" id="KW-0812">Transmembrane</keyword>
<dbReference type="OrthoDB" id="9803907at2"/>
<reference evidence="7 8" key="1">
    <citation type="submission" date="2006-10" db="EMBL/GenBank/DDBJ databases">
        <title>Complete sequence of chromosome of Pelobacter propionicus DSM 2379.</title>
        <authorList>
            <consortium name="US DOE Joint Genome Institute"/>
            <person name="Copeland A."/>
            <person name="Lucas S."/>
            <person name="Lapidus A."/>
            <person name="Barry K."/>
            <person name="Detter J.C."/>
            <person name="Glavina del Rio T."/>
            <person name="Hammon N."/>
            <person name="Israni S."/>
            <person name="Dalin E."/>
            <person name="Tice H."/>
            <person name="Pitluck S."/>
            <person name="Saunders E."/>
            <person name="Brettin T."/>
            <person name="Bruce D."/>
            <person name="Han C."/>
            <person name="Tapia R."/>
            <person name="Schmutz J."/>
            <person name="Larimer F."/>
            <person name="Land M."/>
            <person name="Hauser L."/>
            <person name="Kyrpides N."/>
            <person name="Kim E."/>
            <person name="Lovley D."/>
            <person name="Richardson P."/>
        </authorList>
    </citation>
    <scope>NUCLEOTIDE SEQUENCE [LARGE SCALE GENOMIC DNA]</scope>
    <source>
        <strain evidence="8">DSM 2379 / NBRC 103807 / OttBd1</strain>
    </source>
</reference>
<evidence type="ECO:0000259" key="6">
    <source>
        <dbReference type="Pfam" id="PF08245"/>
    </source>
</evidence>